<dbReference type="AlphaFoldDB" id="A0A179VAC2"/>
<gene>
    <name evidence="2" type="ORF">AWB85_07740</name>
</gene>
<sequence>MVFCLSDVAYLSSEVGAADLRRASGYTFSADTLVSDTAALRGEFGDRAAALAQTVQLRRRAAAKLGDVDRWLFTDDALQQATPAAVASHRAARLAGLVVHDVTCSVGSELAALDGVAAMVIGSDIDPVRTAMARHNIGNRVLVCRADALAPASRAQVVIADPGRRSGGRRRFDPSAYSPPLDAVLRTYDDRDLVVKCAPGIDFVELREQTGFDGEVEVVSLDGGVREACLWSAGLADVRRRATVLVTNGVGYQLTDADPEDCAVAGAGEWIIDPDGAVVRAGLVRQYAARHGLWQLDSRIAYVSGDSVPAGVQGYRVLDSLPYNEKRLRQALAARDCGSVEITVRGVDVDPAVLRTRLKLRGSVALSVVITRIDSGAKAFVCAARSPGGTRTPSPRSA</sequence>
<organism evidence="2 3">
    <name type="scientific">Mycobacteroides immunogenum</name>
    <dbReference type="NCBI Taxonomy" id="83262"/>
    <lineage>
        <taxon>Bacteria</taxon>
        <taxon>Bacillati</taxon>
        <taxon>Actinomycetota</taxon>
        <taxon>Actinomycetes</taxon>
        <taxon>Mycobacteriales</taxon>
        <taxon>Mycobacteriaceae</taxon>
        <taxon>Mycobacteroides</taxon>
    </lineage>
</organism>
<dbReference type="EMBL" id="LQYE01000012">
    <property type="protein sequence ID" value="OAT68859.1"/>
    <property type="molecule type" value="Genomic_DNA"/>
</dbReference>
<dbReference type="Gene3D" id="3.40.50.150">
    <property type="entry name" value="Vaccinia Virus protein VP39"/>
    <property type="match status" value="1"/>
</dbReference>
<dbReference type="Proteomes" id="UP000186919">
    <property type="component" value="Unassembled WGS sequence"/>
</dbReference>
<dbReference type="Pfam" id="PF18096">
    <property type="entry name" value="Thump_like"/>
    <property type="match status" value="1"/>
</dbReference>
<evidence type="ECO:0000259" key="1">
    <source>
        <dbReference type="Pfam" id="PF18096"/>
    </source>
</evidence>
<feature type="domain" description="THUMP-like" evidence="1">
    <location>
        <begin position="313"/>
        <end position="383"/>
    </location>
</feature>
<keyword evidence="2" id="KW-0489">Methyltransferase</keyword>
<reference evidence="2 3" key="1">
    <citation type="submission" date="2016-01" db="EMBL/GenBank/DDBJ databases">
        <title>Mycobacterium immunogenum strain CD11_6 genome sequencing and assembly.</title>
        <authorList>
            <person name="Kaur G."/>
            <person name="Nair G.R."/>
            <person name="Mayilraj S."/>
        </authorList>
    </citation>
    <scope>NUCLEOTIDE SEQUENCE [LARGE SCALE GENOMIC DNA]</scope>
    <source>
        <strain evidence="2 3">CD11-6</strain>
    </source>
</reference>
<proteinExistence type="predicted"/>
<evidence type="ECO:0000313" key="2">
    <source>
        <dbReference type="EMBL" id="OAT68859.1"/>
    </source>
</evidence>
<evidence type="ECO:0000313" key="3">
    <source>
        <dbReference type="Proteomes" id="UP000186919"/>
    </source>
</evidence>
<keyword evidence="2" id="KW-0808">Transferase</keyword>
<accession>A0A179VAC2</accession>
<protein>
    <submittedName>
        <fullName evidence="2">SAM-dependent methyltransferase</fullName>
    </submittedName>
</protein>
<dbReference type="GO" id="GO:0032259">
    <property type="term" value="P:methylation"/>
    <property type="evidence" value="ECO:0007669"/>
    <property type="project" value="UniProtKB-KW"/>
</dbReference>
<dbReference type="GO" id="GO:0008168">
    <property type="term" value="F:methyltransferase activity"/>
    <property type="evidence" value="ECO:0007669"/>
    <property type="project" value="UniProtKB-KW"/>
</dbReference>
<comment type="caution">
    <text evidence="2">The sequence shown here is derived from an EMBL/GenBank/DDBJ whole genome shotgun (WGS) entry which is preliminary data.</text>
</comment>
<name>A0A179VAC2_9MYCO</name>
<dbReference type="InterPro" id="IPR029063">
    <property type="entry name" value="SAM-dependent_MTases_sf"/>
</dbReference>
<dbReference type="InterPro" id="IPR041497">
    <property type="entry name" value="Thump-like"/>
</dbReference>
<dbReference type="SUPFAM" id="SSF53335">
    <property type="entry name" value="S-adenosyl-L-methionine-dependent methyltransferases"/>
    <property type="match status" value="1"/>
</dbReference>